<proteinExistence type="predicted"/>
<evidence type="ECO:0000313" key="1">
    <source>
        <dbReference type="EMBL" id="VFU41751.1"/>
    </source>
</evidence>
<sequence>MPVVMVVLLRVPSEGGLDMALKPVGTTITGRPTRFPKQTLSQSVALPMNASTNLPKSHEKTAGYSYDGRVVDNRPAHNQLLELGVHDAIQWAIALELHKGHLAWCVATRQNEPTSLHPW</sequence>
<protein>
    <submittedName>
        <fullName evidence="1">Uncharacterized protein</fullName>
    </submittedName>
</protein>
<dbReference type="EMBL" id="CAADRP010001567">
    <property type="protein sequence ID" value="VFU41751.1"/>
    <property type="molecule type" value="Genomic_DNA"/>
</dbReference>
<accession>A0A6N2LMM8</accession>
<name>A0A6N2LMM8_SALVM</name>
<gene>
    <name evidence="1" type="ORF">SVIM_LOCUS246684</name>
</gene>
<dbReference type="AlphaFoldDB" id="A0A6N2LMM8"/>
<reference evidence="1" key="1">
    <citation type="submission" date="2019-03" db="EMBL/GenBank/DDBJ databases">
        <authorList>
            <person name="Mank J."/>
            <person name="Almeida P."/>
        </authorList>
    </citation>
    <scope>NUCLEOTIDE SEQUENCE</scope>
    <source>
        <strain evidence="1">78183</strain>
    </source>
</reference>
<organism evidence="1">
    <name type="scientific">Salix viminalis</name>
    <name type="common">Common osier</name>
    <name type="synonym">Basket willow</name>
    <dbReference type="NCBI Taxonomy" id="40686"/>
    <lineage>
        <taxon>Eukaryota</taxon>
        <taxon>Viridiplantae</taxon>
        <taxon>Streptophyta</taxon>
        <taxon>Embryophyta</taxon>
        <taxon>Tracheophyta</taxon>
        <taxon>Spermatophyta</taxon>
        <taxon>Magnoliopsida</taxon>
        <taxon>eudicotyledons</taxon>
        <taxon>Gunneridae</taxon>
        <taxon>Pentapetalae</taxon>
        <taxon>rosids</taxon>
        <taxon>fabids</taxon>
        <taxon>Malpighiales</taxon>
        <taxon>Salicaceae</taxon>
        <taxon>Saliceae</taxon>
        <taxon>Salix</taxon>
    </lineage>
</organism>